<keyword evidence="5" id="KW-1185">Reference proteome</keyword>
<dbReference type="PIRSF" id="PIRSF005690">
    <property type="entry name" value="GerBA"/>
    <property type="match status" value="1"/>
</dbReference>
<proteinExistence type="inferred from homology"/>
<evidence type="ECO:0000313" key="4">
    <source>
        <dbReference type="EMBL" id="MFL0194947.1"/>
    </source>
</evidence>
<name>A0ABW8SFY1_9CLOT</name>
<dbReference type="PANTHER" id="PTHR22550">
    <property type="entry name" value="SPORE GERMINATION PROTEIN"/>
    <property type="match status" value="1"/>
</dbReference>
<comment type="similarity">
    <text evidence="1">Belongs to the GerABKA family.</text>
</comment>
<dbReference type="Proteomes" id="UP001623660">
    <property type="component" value="Unassembled WGS sequence"/>
</dbReference>
<feature type="transmembrane region" description="Helical" evidence="3">
    <location>
        <begin position="287"/>
        <end position="306"/>
    </location>
</feature>
<evidence type="ECO:0000256" key="3">
    <source>
        <dbReference type="SAM" id="Phobius"/>
    </source>
</evidence>
<reference evidence="4 5" key="1">
    <citation type="submission" date="2024-11" db="EMBL/GenBank/DDBJ databases">
        <authorList>
            <person name="Heng Y.C."/>
            <person name="Lim A.C.H."/>
            <person name="Lee J.K.Y."/>
            <person name="Kittelmann S."/>
        </authorList>
    </citation>
    <scope>NUCLEOTIDE SEQUENCE [LARGE SCALE GENOMIC DNA]</scope>
    <source>
        <strain evidence="4 5">WILCCON 0269</strain>
    </source>
</reference>
<sequence length="497" mass="55933">MELDYKIDSILELCGSSQQIIVRRFAIGKENPVDAALVYKDGLVNQDIINRDILNPLMHTVNEDISKIQLINEEVCNKYISMSKISIQTDINMVVKDIRRGKTAILIYKTDNFIIADTMGGEHRNISEPLDEVGIRGPKNGFIENIQINLSLIKEGLKDKNLVIENLIVGRRSQRDVALIYIEDIADKDLIEDIRNRISSVDVDAITSMGMLEQYIENYPYSIFPQGYASQRPDVVQQNLTEGRIALLLDGTPFALTVPALFIEFFQAGEDYSQRTIISNLNRMIRVFGTLIVITLPSIYLALIRYNAELIPVKFVIPIIQSRRGIALPPLLEILSMQVVVELLREGGLRLPSKIGQTLSVVGGFIIGSAALQANLVSPATLVIVGVATIGTFIIPSYDMSISIRLISFPFLFLTNFLGAFGLIAGWYFVFVHLLSLDSFGVPYLSLDKYNDLKDMFIRIPLWEMNKRPEGIPNNDPIRQTDFRNKFWGKKDEKGSK</sequence>
<comment type="caution">
    <text evidence="4">The sequence shown here is derived from an EMBL/GenBank/DDBJ whole genome shotgun (WGS) entry which is preliminary data.</text>
</comment>
<keyword evidence="3" id="KW-0812">Transmembrane</keyword>
<keyword evidence="2 3" id="KW-0472">Membrane</keyword>
<dbReference type="Pfam" id="PF03323">
    <property type="entry name" value="GerA"/>
    <property type="match status" value="1"/>
</dbReference>
<accession>A0ABW8SFY1</accession>
<gene>
    <name evidence="4" type="ORF">ACJDU8_05065</name>
</gene>
<dbReference type="PANTHER" id="PTHR22550:SF16">
    <property type="entry name" value="SPORE GERMINATION PROTEIN"/>
    <property type="match status" value="1"/>
</dbReference>
<feature type="transmembrane region" description="Helical" evidence="3">
    <location>
        <begin position="410"/>
        <end position="430"/>
    </location>
</feature>
<keyword evidence="3" id="KW-1133">Transmembrane helix</keyword>
<dbReference type="InterPro" id="IPR004995">
    <property type="entry name" value="Spore_Ger"/>
</dbReference>
<protein>
    <submittedName>
        <fullName evidence="4">Spore germination protein</fullName>
    </submittedName>
</protein>
<feature type="transmembrane region" description="Helical" evidence="3">
    <location>
        <begin position="380"/>
        <end position="398"/>
    </location>
</feature>
<evidence type="ECO:0000313" key="5">
    <source>
        <dbReference type="Proteomes" id="UP001623660"/>
    </source>
</evidence>
<evidence type="ECO:0000256" key="1">
    <source>
        <dbReference type="ARBA" id="ARBA00005278"/>
    </source>
</evidence>
<dbReference type="EMBL" id="JBJHZX010000005">
    <property type="protein sequence ID" value="MFL0194947.1"/>
    <property type="molecule type" value="Genomic_DNA"/>
</dbReference>
<dbReference type="InterPro" id="IPR050768">
    <property type="entry name" value="UPF0353/GerABKA_families"/>
</dbReference>
<evidence type="ECO:0000256" key="2">
    <source>
        <dbReference type="ARBA" id="ARBA00023136"/>
    </source>
</evidence>
<dbReference type="RefSeq" id="WP_406791064.1">
    <property type="nucleotide sequence ID" value="NZ_JBJHZX010000005.1"/>
</dbReference>
<organism evidence="4 5">
    <name type="scientific">Candidatus Clostridium eludens</name>
    <dbReference type="NCBI Taxonomy" id="3381663"/>
    <lineage>
        <taxon>Bacteria</taxon>
        <taxon>Bacillati</taxon>
        <taxon>Bacillota</taxon>
        <taxon>Clostridia</taxon>
        <taxon>Eubacteriales</taxon>
        <taxon>Clostridiaceae</taxon>
        <taxon>Clostridium</taxon>
    </lineage>
</organism>